<evidence type="ECO:0000256" key="6">
    <source>
        <dbReference type="ARBA" id="ARBA00022840"/>
    </source>
</evidence>
<dbReference type="PROSITE" id="PS51192">
    <property type="entry name" value="HELICASE_ATP_BIND_1"/>
    <property type="match status" value="1"/>
</dbReference>
<evidence type="ECO:0000256" key="5">
    <source>
        <dbReference type="ARBA" id="ARBA00022806"/>
    </source>
</evidence>
<dbReference type="PROSITE" id="PS00690">
    <property type="entry name" value="DEAH_ATP_HELICASE"/>
    <property type="match status" value="1"/>
</dbReference>
<dbReference type="InterPro" id="IPR048333">
    <property type="entry name" value="HA2_WH"/>
</dbReference>
<evidence type="ECO:0000259" key="8">
    <source>
        <dbReference type="PROSITE" id="PS51192"/>
    </source>
</evidence>
<dbReference type="Pfam" id="PF00270">
    <property type="entry name" value="DEAD"/>
    <property type="match status" value="1"/>
</dbReference>
<dbReference type="InterPro" id="IPR027417">
    <property type="entry name" value="P-loop_NTPase"/>
</dbReference>
<evidence type="ECO:0000256" key="1">
    <source>
        <dbReference type="ARBA" id="ARBA00008792"/>
    </source>
</evidence>
<reference evidence="11" key="1">
    <citation type="submission" date="2017-02" db="UniProtKB">
        <authorList>
            <consortium name="WormBaseParasite"/>
        </authorList>
    </citation>
    <scope>IDENTIFICATION</scope>
</reference>
<dbReference type="Gene3D" id="1.20.120.1080">
    <property type="match status" value="1"/>
</dbReference>
<evidence type="ECO:0000256" key="2">
    <source>
        <dbReference type="ARBA" id="ARBA00012552"/>
    </source>
</evidence>
<comment type="catalytic activity">
    <reaction evidence="7">
        <text>ATP + H2O = ADP + phosphate + H(+)</text>
        <dbReference type="Rhea" id="RHEA:13065"/>
        <dbReference type="ChEBI" id="CHEBI:15377"/>
        <dbReference type="ChEBI" id="CHEBI:15378"/>
        <dbReference type="ChEBI" id="CHEBI:30616"/>
        <dbReference type="ChEBI" id="CHEBI:43474"/>
        <dbReference type="ChEBI" id="CHEBI:456216"/>
        <dbReference type="EC" id="3.6.4.13"/>
    </reaction>
</comment>
<dbReference type="Pfam" id="PF00271">
    <property type="entry name" value="Helicase_C"/>
    <property type="match status" value="1"/>
</dbReference>
<evidence type="ECO:0000256" key="7">
    <source>
        <dbReference type="ARBA" id="ARBA00047984"/>
    </source>
</evidence>
<dbReference type="InterPro" id="IPR002464">
    <property type="entry name" value="DNA/RNA_helicase_DEAH_CS"/>
</dbReference>
<dbReference type="InterPro" id="IPR014001">
    <property type="entry name" value="Helicase_ATP-bd"/>
</dbReference>
<dbReference type="SUPFAM" id="SSF52540">
    <property type="entry name" value="P-loop containing nucleoside triphosphate hydrolases"/>
    <property type="match status" value="1"/>
</dbReference>
<evidence type="ECO:0000256" key="4">
    <source>
        <dbReference type="ARBA" id="ARBA00022801"/>
    </source>
</evidence>
<organism evidence="10 11">
    <name type="scientific">Parastrongyloides trichosuri</name>
    <name type="common">Possum-specific nematode worm</name>
    <dbReference type="NCBI Taxonomy" id="131310"/>
    <lineage>
        <taxon>Eukaryota</taxon>
        <taxon>Metazoa</taxon>
        <taxon>Ecdysozoa</taxon>
        <taxon>Nematoda</taxon>
        <taxon>Chromadorea</taxon>
        <taxon>Rhabditida</taxon>
        <taxon>Tylenchina</taxon>
        <taxon>Panagrolaimomorpha</taxon>
        <taxon>Strongyloidoidea</taxon>
        <taxon>Strongyloididae</taxon>
        <taxon>Parastrongyloides</taxon>
    </lineage>
</organism>
<dbReference type="Pfam" id="PF04408">
    <property type="entry name" value="WHD_HA2"/>
    <property type="match status" value="1"/>
</dbReference>
<evidence type="ECO:0000259" key="9">
    <source>
        <dbReference type="PROSITE" id="PS51194"/>
    </source>
</evidence>
<name>A0A0N4ZNR1_PARTI</name>
<dbReference type="GO" id="GO:0005524">
    <property type="term" value="F:ATP binding"/>
    <property type="evidence" value="ECO:0007669"/>
    <property type="project" value="UniProtKB-KW"/>
</dbReference>
<keyword evidence="4" id="KW-0378">Hydrolase</keyword>
<dbReference type="PANTHER" id="PTHR18934:SF136">
    <property type="entry name" value="ATP-DEPENDENT RNA HELICASE DHX35-RELATED"/>
    <property type="match status" value="1"/>
</dbReference>
<dbReference type="Gene3D" id="3.40.50.300">
    <property type="entry name" value="P-loop containing nucleotide triphosphate hydrolases"/>
    <property type="match status" value="2"/>
</dbReference>
<evidence type="ECO:0000256" key="3">
    <source>
        <dbReference type="ARBA" id="ARBA00022741"/>
    </source>
</evidence>
<proteinExistence type="inferred from homology"/>
<dbReference type="CDD" id="cd18791">
    <property type="entry name" value="SF2_C_RHA"/>
    <property type="match status" value="1"/>
</dbReference>
<evidence type="ECO:0000313" key="10">
    <source>
        <dbReference type="Proteomes" id="UP000038045"/>
    </source>
</evidence>
<sequence length="645" mass="73430">MNFYGSFSNQRKNLPIFRYRKNIIYLMEKYRTLIIVGETGSGKTTQIPQYLYEAGWCEDGRMIGITQPRRISVLTISSRVAEEMNTNVGGDVGYAIRFDHQCCSETKIKFMTDGVLLRELVSDPLLTKYSIIMVDEAHERSVNTDILLSLLKKVMMCRPDIKLIISSATMNAELFKEYFNENTTDDDKKDTATILSVEGRCYPVDIFYAKDPVPDYVISSVKTCLNIHKNYGSGDILVFLTGMDEVKDAKQLMEETVNRERLSRDFWILGLYGEMPMKTQMLAFETPPYGKRKIVFTTNVAEASLTIPGISFVVDCGFVKVRMVLDSKSTLERLVIIPLSKASAEQRAGRAGRLGVGKCFRLYTKVDFDNLEKESIPEIQRISLAPVLLSLKNLGIVNTLRYNFISRPSVNSMAVAYTQLHSLKAVDESGKLTKPFGERMTILPLLPMESRVLLMSEIFECSDEITSILAMLSIEDPFHPKYKDQQRLDIIRKKFSTEEGDHLTLLNIYSSFINNKMSKEWCSSKLLSHSSLMKAHTIKNQLQSYLKSFNIPIVSCKGMVGEVDKILQCLVSGFFLQSAQLDSSGYYITTQDRTRVSISRDSSINYRNKLPKYIIFGQCMGDSIRFISEVSEEWLLNTEMFENDK</sequence>
<dbReference type="InterPro" id="IPR011545">
    <property type="entry name" value="DEAD/DEAH_box_helicase_dom"/>
</dbReference>
<dbReference type="GO" id="GO:0071013">
    <property type="term" value="C:catalytic step 2 spliceosome"/>
    <property type="evidence" value="ECO:0007669"/>
    <property type="project" value="TreeGrafter"/>
</dbReference>
<protein>
    <recommendedName>
        <fullName evidence="2">RNA helicase</fullName>
        <ecNumber evidence="2">3.6.4.13</ecNumber>
    </recommendedName>
</protein>
<keyword evidence="3" id="KW-0547">Nucleotide-binding</keyword>
<evidence type="ECO:0000313" key="11">
    <source>
        <dbReference type="WBParaSite" id="PTRK_0001017400.1"/>
    </source>
</evidence>
<dbReference type="GO" id="GO:0016787">
    <property type="term" value="F:hydrolase activity"/>
    <property type="evidence" value="ECO:0007669"/>
    <property type="project" value="UniProtKB-KW"/>
</dbReference>
<dbReference type="AlphaFoldDB" id="A0A0N4ZNR1"/>
<dbReference type="STRING" id="131310.A0A0N4ZNR1"/>
<dbReference type="GO" id="GO:0003723">
    <property type="term" value="F:RNA binding"/>
    <property type="evidence" value="ECO:0007669"/>
    <property type="project" value="TreeGrafter"/>
</dbReference>
<dbReference type="PROSITE" id="PS51194">
    <property type="entry name" value="HELICASE_CTER"/>
    <property type="match status" value="1"/>
</dbReference>
<comment type="similarity">
    <text evidence="1">Belongs to the DEAD box helicase family. DEAH subfamily.</text>
</comment>
<feature type="domain" description="Helicase C-terminal" evidence="9">
    <location>
        <begin position="220"/>
        <end position="395"/>
    </location>
</feature>
<dbReference type="SMART" id="SM00847">
    <property type="entry name" value="HA2"/>
    <property type="match status" value="1"/>
</dbReference>
<dbReference type="GO" id="GO:0003724">
    <property type="term" value="F:RNA helicase activity"/>
    <property type="evidence" value="ECO:0007669"/>
    <property type="project" value="UniProtKB-EC"/>
</dbReference>
<dbReference type="Proteomes" id="UP000038045">
    <property type="component" value="Unplaced"/>
</dbReference>
<dbReference type="FunFam" id="3.40.50.300:FF:000578">
    <property type="entry name" value="probable ATP-dependent RNA helicase DHX35"/>
    <property type="match status" value="1"/>
</dbReference>
<feature type="domain" description="Helicase ATP-binding" evidence="8">
    <location>
        <begin position="24"/>
        <end position="188"/>
    </location>
</feature>
<dbReference type="InterPro" id="IPR001650">
    <property type="entry name" value="Helicase_C-like"/>
</dbReference>
<keyword evidence="5" id="KW-0347">Helicase</keyword>
<dbReference type="SMART" id="SM00490">
    <property type="entry name" value="HELICc"/>
    <property type="match status" value="1"/>
</dbReference>
<dbReference type="Pfam" id="PF21010">
    <property type="entry name" value="HA2_C"/>
    <property type="match status" value="1"/>
</dbReference>
<dbReference type="EC" id="3.6.4.13" evidence="2"/>
<keyword evidence="10" id="KW-1185">Reference proteome</keyword>
<dbReference type="SMART" id="SM00487">
    <property type="entry name" value="DEXDc"/>
    <property type="match status" value="1"/>
</dbReference>
<dbReference type="WBParaSite" id="PTRK_0001017400.1">
    <property type="protein sequence ID" value="PTRK_0001017400.1"/>
    <property type="gene ID" value="PTRK_0001017400"/>
</dbReference>
<accession>A0A0N4ZNR1</accession>
<keyword evidence="6" id="KW-0067">ATP-binding</keyword>
<dbReference type="InterPro" id="IPR007502">
    <property type="entry name" value="Helicase-assoc_dom"/>
</dbReference>
<dbReference type="PANTHER" id="PTHR18934">
    <property type="entry name" value="ATP-DEPENDENT RNA HELICASE"/>
    <property type="match status" value="1"/>
</dbReference>